<accession>A0A4R4PEE4</accession>
<dbReference type="OrthoDB" id="9793039at2"/>
<dbReference type="InterPro" id="IPR052164">
    <property type="entry name" value="Anthracycline_SecMetBiosynth"/>
</dbReference>
<comment type="caution">
    <text evidence="2">The sequence shown here is derived from an EMBL/GenBank/DDBJ whole genome shotgun (WGS) entry which is preliminary data.</text>
</comment>
<gene>
    <name evidence="2" type="ORF">E1284_03710</name>
</gene>
<feature type="domain" description="VOC" evidence="1">
    <location>
        <begin position="8"/>
        <end position="125"/>
    </location>
</feature>
<dbReference type="RefSeq" id="WP_131937041.1">
    <property type="nucleotide sequence ID" value="NZ_BAAAMX010000017.1"/>
</dbReference>
<dbReference type="PANTHER" id="PTHR33993">
    <property type="entry name" value="GLYOXALASE-RELATED"/>
    <property type="match status" value="1"/>
</dbReference>
<reference evidence="2 3" key="1">
    <citation type="submission" date="2019-03" db="EMBL/GenBank/DDBJ databases">
        <title>Draft genome sequences of novel Actinobacteria.</title>
        <authorList>
            <person name="Sahin N."/>
            <person name="Ay H."/>
            <person name="Saygin H."/>
        </authorList>
    </citation>
    <scope>NUCLEOTIDE SEQUENCE [LARGE SCALE GENOMIC DNA]</scope>
    <source>
        <strain evidence="2 3">DSM 45347</strain>
    </source>
</reference>
<dbReference type="InterPro" id="IPR041581">
    <property type="entry name" value="Glyoxalase_6"/>
</dbReference>
<dbReference type="AlphaFoldDB" id="A0A4R4PEE4"/>
<dbReference type="InterPro" id="IPR029068">
    <property type="entry name" value="Glyas_Bleomycin-R_OHBP_Dase"/>
</dbReference>
<dbReference type="CDD" id="cd07247">
    <property type="entry name" value="SgaA_N_like"/>
    <property type="match status" value="2"/>
</dbReference>
<dbReference type="InterPro" id="IPR004360">
    <property type="entry name" value="Glyas_Fos-R_dOase_dom"/>
</dbReference>
<dbReference type="PROSITE" id="PS51819">
    <property type="entry name" value="VOC"/>
    <property type="match status" value="2"/>
</dbReference>
<proteinExistence type="predicted"/>
<dbReference type="Gene3D" id="3.10.180.10">
    <property type="entry name" value="2,3-Dihydroxybiphenyl 1,2-Dioxygenase, domain 1"/>
    <property type="match status" value="2"/>
</dbReference>
<dbReference type="Pfam" id="PF00903">
    <property type="entry name" value="Glyoxalase"/>
    <property type="match status" value="1"/>
</dbReference>
<evidence type="ECO:0000313" key="3">
    <source>
        <dbReference type="Proteomes" id="UP000295431"/>
    </source>
</evidence>
<keyword evidence="3" id="KW-1185">Reference proteome</keyword>
<dbReference type="InterPro" id="IPR037523">
    <property type="entry name" value="VOC_core"/>
</dbReference>
<name>A0A4R4PEE4_9ACTN</name>
<dbReference type="SUPFAM" id="SSF54593">
    <property type="entry name" value="Glyoxalase/Bleomycin resistance protein/Dihydroxybiphenyl dioxygenase"/>
    <property type="match status" value="2"/>
</dbReference>
<dbReference type="Proteomes" id="UP000295431">
    <property type="component" value="Unassembled WGS sequence"/>
</dbReference>
<organism evidence="2 3">
    <name type="scientific">Actinomadura bangladeshensis</name>
    <dbReference type="NCBI Taxonomy" id="453573"/>
    <lineage>
        <taxon>Bacteria</taxon>
        <taxon>Bacillati</taxon>
        <taxon>Actinomycetota</taxon>
        <taxon>Actinomycetes</taxon>
        <taxon>Streptosporangiales</taxon>
        <taxon>Thermomonosporaceae</taxon>
        <taxon>Actinomadura</taxon>
    </lineage>
</organism>
<dbReference type="EMBL" id="SMJW01000010">
    <property type="protein sequence ID" value="TDC19332.1"/>
    <property type="molecule type" value="Genomic_DNA"/>
</dbReference>
<evidence type="ECO:0000259" key="1">
    <source>
        <dbReference type="PROSITE" id="PS51819"/>
    </source>
</evidence>
<sequence>MTEHVLGTPFWVEIASPDVEASRSFYGELFGWYCYTLAIGEYGDYAMFTLRDVQGPEVGGMQPLADDTQPPSWTCYFYTDDVDASLDAVRAAGGQVLMEPATVAHMGRAVLCADTQGAGFALYEPREPDVVPVADEPSTMCWVELACRDVPESRRFYGEVFGWKAVDRDYHGSLYTTWKVGDWAVAGMVAMDGCWPPDYPAHWIPYFWVPDCDASAARAVELGARVRIPPSDVETGRFSVLTDPTGARFAVLTPAAGARDRFHPRR</sequence>
<protein>
    <submittedName>
        <fullName evidence="2">VOC family protein</fullName>
    </submittedName>
</protein>
<evidence type="ECO:0000313" key="2">
    <source>
        <dbReference type="EMBL" id="TDC19332.1"/>
    </source>
</evidence>
<dbReference type="Pfam" id="PF18029">
    <property type="entry name" value="Glyoxalase_6"/>
    <property type="match status" value="1"/>
</dbReference>
<feature type="domain" description="VOC" evidence="1">
    <location>
        <begin position="139"/>
        <end position="254"/>
    </location>
</feature>
<dbReference type="PANTHER" id="PTHR33993:SF14">
    <property type="entry name" value="GB|AAF24581.1"/>
    <property type="match status" value="1"/>
</dbReference>